<dbReference type="SUPFAM" id="SSF161098">
    <property type="entry name" value="MetI-like"/>
    <property type="match status" value="1"/>
</dbReference>
<dbReference type="CDD" id="cd06261">
    <property type="entry name" value="TM_PBP2"/>
    <property type="match status" value="1"/>
</dbReference>
<evidence type="ECO:0000313" key="11">
    <source>
        <dbReference type="Proteomes" id="UP000309667"/>
    </source>
</evidence>
<keyword evidence="7 8" id="KW-0472">Membrane</keyword>
<dbReference type="InterPro" id="IPR000515">
    <property type="entry name" value="MetI-like"/>
</dbReference>
<keyword evidence="5 8" id="KW-0812">Transmembrane</keyword>
<feature type="transmembrane region" description="Helical" evidence="8">
    <location>
        <begin position="75"/>
        <end position="97"/>
    </location>
</feature>
<dbReference type="EMBL" id="STGT01000004">
    <property type="protein sequence ID" value="THV12788.1"/>
    <property type="molecule type" value="Genomic_DNA"/>
</dbReference>
<keyword evidence="4" id="KW-1003">Cell membrane</keyword>
<dbReference type="PANTHER" id="PTHR42929:SF5">
    <property type="entry name" value="ABC TRANSPORTER PERMEASE PROTEIN"/>
    <property type="match status" value="1"/>
</dbReference>
<feature type="transmembrane region" description="Helical" evidence="8">
    <location>
        <begin position="254"/>
        <end position="282"/>
    </location>
</feature>
<keyword evidence="6 8" id="KW-1133">Transmembrane helix</keyword>
<organism evidence="10 11">
    <name type="scientific">Rhizobium rhizophilum</name>
    <dbReference type="NCBI Taxonomy" id="1850373"/>
    <lineage>
        <taxon>Bacteria</taxon>
        <taxon>Pseudomonadati</taxon>
        <taxon>Pseudomonadota</taxon>
        <taxon>Alphaproteobacteria</taxon>
        <taxon>Hyphomicrobiales</taxon>
        <taxon>Rhizobiaceae</taxon>
        <taxon>Rhizobium/Agrobacterium group</taxon>
        <taxon>Rhizobium</taxon>
    </lineage>
</organism>
<evidence type="ECO:0000256" key="7">
    <source>
        <dbReference type="ARBA" id="ARBA00023136"/>
    </source>
</evidence>
<feature type="transmembrane region" description="Helical" evidence="8">
    <location>
        <begin position="22"/>
        <end position="49"/>
    </location>
</feature>
<evidence type="ECO:0000256" key="6">
    <source>
        <dbReference type="ARBA" id="ARBA00022989"/>
    </source>
</evidence>
<evidence type="ECO:0000256" key="5">
    <source>
        <dbReference type="ARBA" id="ARBA00022692"/>
    </source>
</evidence>
<feature type="domain" description="ABC transmembrane type-1" evidence="9">
    <location>
        <begin position="75"/>
        <end position="281"/>
    </location>
</feature>
<protein>
    <submittedName>
        <fullName evidence="10">ABC transporter permease</fullName>
    </submittedName>
</protein>
<accession>A0ABY2QV75</accession>
<evidence type="ECO:0000259" key="9">
    <source>
        <dbReference type="PROSITE" id="PS50928"/>
    </source>
</evidence>
<feature type="transmembrane region" description="Helical" evidence="8">
    <location>
        <begin position="160"/>
        <end position="180"/>
    </location>
</feature>
<name>A0ABY2QV75_9HYPH</name>
<dbReference type="RefSeq" id="WP_136559577.1">
    <property type="nucleotide sequence ID" value="NZ_STGT01000004.1"/>
</dbReference>
<keyword evidence="11" id="KW-1185">Reference proteome</keyword>
<evidence type="ECO:0000256" key="1">
    <source>
        <dbReference type="ARBA" id="ARBA00004651"/>
    </source>
</evidence>
<comment type="subcellular location">
    <subcellularLocation>
        <location evidence="1 8">Cell membrane</location>
        <topology evidence="1 8">Multi-pass membrane protein</topology>
    </subcellularLocation>
</comment>
<evidence type="ECO:0000256" key="3">
    <source>
        <dbReference type="ARBA" id="ARBA00022448"/>
    </source>
</evidence>
<gene>
    <name evidence="10" type="ORF">E9677_18915</name>
</gene>
<dbReference type="Proteomes" id="UP000309667">
    <property type="component" value="Unassembled WGS sequence"/>
</dbReference>
<sequence>MANTVSLVLPATRLQAAGQAHLYVALSPSVLMLLVFFALPMGMMIGLSFSDPASGLPSLASYHRFFTDGLSLPGIMRTVSMSLCVAIAVTVLGYPVAYYLARARGRTRAIVFALALAPELAGVVLRTYGWLIILEDRGFINDALLHLGLISSPLPLSKNMFAVVVGLTHVVLPFGILSLMTSIQGIDPNLERAAQVLGANRASVMRHVVLPLSVPGIVSSLMISFTMAASAYATPALLGGAGFKVLATMIAEQVLFYVNWSFAAVMANVLFLMMLVVSYLGIRFEARRRIRLIGRGGHGS</sequence>
<dbReference type="InterPro" id="IPR035906">
    <property type="entry name" value="MetI-like_sf"/>
</dbReference>
<feature type="transmembrane region" description="Helical" evidence="8">
    <location>
        <begin position="109"/>
        <end position="133"/>
    </location>
</feature>
<evidence type="ECO:0000313" key="10">
    <source>
        <dbReference type="EMBL" id="THV12788.1"/>
    </source>
</evidence>
<evidence type="ECO:0000256" key="8">
    <source>
        <dbReference type="RuleBase" id="RU363032"/>
    </source>
</evidence>
<feature type="transmembrane region" description="Helical" evidence="8">
    <location>
        <begin position="208"/>
        <end position="234"/>
    </location>
</feature>
<comment type="similarity">
    <text evidence="2">Belongs to the binding-protein-dependent transport system permease family. CysTW subfamily.</text>
</comment>
<dbReference type="Gene3D" id="1.10.3720.10">
    <property type="entry name" value="MetI-like"/>
    <property type="match status" value="1"/>
</dbReference>
<keyword evidence="3 8" id="KW-0813">Transport</keyword>
<comment type="caution">
    <text evidence="10">The sequence shown here is derived from an EMBL/GenBank/DDBJ whole genome shotgun (WGS) entry which is preliminary data.</text>
</comment>
<proteinExistence type="inferred from homology"/>
<reference evidence="10 11" key="1">
    <citation type="submission" date="2019-04" db="EMBL/GenBank/DDBJ databases">
        <title>Genome sequence of strain 7209-2.</title>
        <authorList>
            <person name="Gao J."/>
            <person name="Sun J."/>
        </authorList>
    </citation>
    <scope>NUCLEOTIDE SEQUENCE [LARGE SCALE GENOMIC DNA]</scope>
    <source>
        <strain evidence="10 11">7209-2</strain>
    </source>
</reference>
<dbReference type="Pfam" id="PF00528">
    <property type="entry name" value="BPD_transp_1"/>
    <property type="match status" value="1"/>
</dbReference>
<dbReference type="PROSITE" id="PS50928">
    <property type="entry name" value="ABC_TM1"/>
    <property type="match status" value="1"/>
</dbReference>
<dbReference type="PANTHER" id="PTHR42929">
    <property type="entry name" value="INNER MEMBRANE ABC TRANSPORTER PERMEASE PROTEIN YDCU-RELATED-RELATED"/>
    <property type="match status" value="1"/>
</dbReference>
<evidence type="ECO:0000256" key="2">
    <source>
        <dbReference type="ARBA" id="ARBA00007069"/>
    </source>
</evidence>
<evidence type="ECO:0000256" key="4">
    <source>
        <dbReference type="ARBA" id="ARBA00022475"/>
    </source>
</evidence>